<gene>
    <name evidence="19 22" type="primary">carB</name>
    <name evidence="22" type="ORF">FQ377_05320</name>
</gene>
<feature type="binding site" evidence="19">
    <location>
        <position position="786"/>
    </location>
    <ligand>
        <name>ATP</name>
        <dbReference type="ChEBI" id="CHEBI:30616"/>
        <label>2</label>
    </ligand>
</feature>
<evidence type="ECO:0000259" key="21">
    <source>
        <dbReference type="PROSITE" id="PS51855"/>
    </source>
</evidence>
<dbReference type="HAMAP" id="MF_01210_B">
    <property type="entry name" value="CPSase_L_chain_B"/>
    <property type="match status" value="1"/>
</dbReference>
<comment type="function">
    <text evidence="17 19">Large subunit of the glutamine-dependent carbamoyl phosphate synthetase (CPSase). CPSase catalyzes the formation of carbamoyl phosphate from the ammonia moiety of glutamine, carbonate, and phosphate donated by ATP, constituting the first step of 2 biosynthetic pathways, one leading to arginine and/or urea and the other to pyrimidine nucleotides. The large subunit (synthetase) binds the substrates ammonia (free or transferred from glutamine from the small subunit), hydrogencarbonate and ATP and carries out an ATP-coupled ligase reaction, activating hydrogencarbonate by forming carboxy phosphate which reacts with ammonia to form carbamoyl phosphate.</text>
</comment>
<comment type="domain">
    <text evidence="19">The large subunit is composed of 2 ATP-grasp domains that are involved in binding the 2 ATP molecules needed for carbamoyl phosphate synthesis. The N-terminal ATP-grasp domain (referred to as the carboxyphosphate synthetic component) catalyzes the ATP-dependent phosphorylation of hydrogencarbonate to carboxyphosphate and the subsequent nucleophilic attack by ammonia to form a carbamate intermediate. The C-terminal ATP-grasp domain (referred to as the carbamoyl phosphate synthetic component) then catalyzes the phosphorylation of carbamate with the second ATP to form the end product carbamoyl phosphate. The reactive and unstable enzyme intermediates are sequentially channeled from one active site to the next through the interior of the protein over a distance of at least 96 A.</text>
</comment>
<evidence type="ECO:0000256" key="16">
    <source>
        <dbReference type="ARBA" id="ARBA00048816"/>
    </source>
</evidence>
<keyword evidence="12" id="KW-0460">Magnesium</keyword>
<feature type="binding site" evidence="19">
    <location>
        <position position="299"/>
    </location>
    <ligand>
        <name>Mn(2+)</name>
        <dbReference type="ChEBI" id="CHEBI:29035"/>
        <label>1</label>
    </ligand>
</feature>
<feature type="binding site" evidence="19">
    <location>
        <position position="839"/>
    </location>
    <ligand>
        <name>Mn(2+)</name>
        <dbReference type="ChEBI" id="CHEBI:29035"/>
        <label>3</label>
    </ligand>
</feature>
<keyword evidence="23" id="KW-1185">Reference proteome</keyword>
<dbReference type="NCBIfam" id="TIGR01369">
    <property type="entry name" value="CPSaseII_lrg"/>
    <property type="match status" value="1"/>
</dbReference>
<comment type="pathway">
    <text evidence="2 19">Pyrimidine metabolism; UMP biosynthesis via de novo pathway; (S)-dihydroorotate from bicarbonate: step 1/3.</text>
</comment>
<dbReference type="RefSeq" id="WP_148600225.1">
    <property type="nucleotide sequence ID" value="NZ_VSLD01000002.1"/>
</dbReference>
<dbReference type="NCBIfam" id="NF009455">
    <property type="entry name" value="PRK12815.1"/>
    <property type="match status" value="1"/>
</dbReference>
<comment type="caution">
    <text evidence="22">The sequence shown here is derived from an EMBL/GenBank/DDBJ whole genome shotgun (WGS) entry which is preliminary data.</text>
</comment>
<dbReference type="InterPro" id="IPR013815">
    <property type="entry name" value="ATP_grasp_subdomain_1"/>
</dbReference>
<dbReference type="InterPro" id="IPR005479">
    <property type="entry name" value="CPAse_ATP-bd"/>
</dbReference>
<dbReference type="PANTHER" id="PTHR11405:SF53">
    <property type="entry name" value="CARBAMOYL-PHOSPHATE SYNTHASE [AMMONIA], MITOCHONDRIAL"/>
    <property type="match status" value="1"/>
</dbReference>
<dbReference type="GO" id="GO:0006541">
    <property type="term" value="P:glutamine metabolic process"/>
    <property type="evidence" value="ECO:0007669"/>
    <property type="project" value="TreeGrafter"/>
</dbReference>
<keyword evidence="13 19" id="KW-0665">Pyrimidine biosynthesis</keyword>
<feature type="binding site" evidence="19">
    <location>
        <position position="827"/>
    </location>
    <ligand>
        <name>Mn(2+)</name>
        <dbReference type="ChEBI" id="CHEBI:29035"/>
        <label>3</label>
    </ligand>
</feature>
<dbReference type="PROSITE" id="PS00867">
    <property type="entry name" value="CPSASE_2"/>
    <property type="match status" value="2"/>
</dbReference>
<dbReference type="AlphaFoldDB" id="A0A5D0XU37"/>
<dbReference type="FunFam" id="3.30.470.20:FF:000014">
    <property type="entry name" value="Carbamoyl-phosphate synthase large chain"/>
    <property type="match status" value="1"/>
</dbReference>
<dbReference type="GO" id="GO:0004088">
    <property type="term" value="F:carbamoyl-phosphate synthase (glutamine-hydrolyzing) activity"/>
    <property type="evidence" value="ECO:0007669"/>
    <property type="project" value="UniProtKB-UniRule"/>
</dbReference>
<feature type="binding site" evidence="19">
    <location>
        <position position="299"/>
    </location>
    <ligand>
        <name>Mg(2+)</name>
        <dbReference type="ChEBI" id="CHEBI:18420"/>
        <label>2</label>
    </ligand>
</feature>
<feature type="binding site" evidence="19">
    <location>
        <position position="839"/>
    </location>
    <ligand>
        <name>Mg(2+)</name>
        <dbReference type="ChEBI" id="CHEBI:18420"/>
        <label>3</label>
    </ligand>
</feature>
<dbReference type="GO" id="GO:0004087">
    <property type="term" value="F:carbamoyl-phosphate synthase (ammonia) activity"/>
    <property type="evidence" value="ECO:0007669"/>
    <property type="project" value="UniProtKB-EC"/>
</dbReference>
<dbReference type="Gene3D" id="3.40.50.1380">
    <property type="entry name" value="Methylglyoxal synthase-like domain"/>
    <property type="match status" value="1"/>
</dbReference>
<keyword evidence="7 19" id="KW-0028">Amino-acid biosynthesis</keyword>
<comment type="cofactor">
    <cofactor evidence="1">
        <name>Mn(2+)</name>
        <dbReference type="ChEBI" id="CHEBI:29035"/>
    </cofactor>
</comment>
<dbReference type="GO" id="GO:0044205">
    <property type="term" value="P:'de novo' UMP biosynthetic process"/>
    <property type="evidence" value="ECO:0007669"/>
    <property type="project" value="UniProtKB-UniRule"/>
</dbReference>
<dbReference type="EC" id="6.3.5.5" evidence="19"/>
<feature type="binding site" evidence="19">
    <location>
        <position position="785"/>
    </location>
    <ligand>
        <name>ATP</name>
        <dbReference type="ChEBI" id="CHEBI:30616"/>
        <label>2</label>
    </ligand>
</feature>
<evidence type="ECO:0000313" key="23">
    <source>
        <dbReference type="Proteomes" id="UP000323410"/>
    </source>
</evidence>
<dbReference type="PROSITE" id="PS00866">
    <property type="entry name" value="CPSASE_1"/>
    <property type="match status" value="2"/>
</dbReference>
<dbReference type="Pfam" id="PF02787">
    <property type="entry name" value="CPSase_L_D3"/>
    <property type="match status" value="1"/>
</dbReference>
<feature type="binding site" evidence="19">
    <location>
        <position position="759"/>
    </location>
    <ligand>
        <name>ATP</name>
        <dbReference type="ChEBI" id="CHEBI:30616"/>
        <label>2</label>
    </ligand>
</feature>
<dbReference type="FunFam" id="3.30.1490.20:FF:000001">
    <property type="entry name" value="Carbamoyl-phosphate synthase large chain"/>
    <property type="match status" value="1"/>
</dbReference>
<evidence type="ECO:0000256" key="11">
    <source>
        <dbReference type="ARBA" id="ARBA00022840"/>
    </source>
</evidence>
<evidence type="ECO:0000256" key="12">
    <source>
        <dbReference type="ARBA" id="ARBA00022842"/>
    </source>
</evidence>
<feature type="binding site" evidence="19">
    <location>
        <position position="301"/>
    </location>
    <ligand>
        <name>Mg(2+)</name>
        <dbReference type="ChEBI" id="CHEBI:18420"/>
        <label>2</label>
    </ligand>
</feature>
<evidence type="ECO:0000256" key="17">
    <source>
        <dbReference type="ARBA" id="ARBA00057223"/>
    </source>
</evidence>
<comment type="subunit">
    <text evidence="18 19">Composed of two chains; the small (or glutamine) chain promotes the hydrolysis of glutamine to ammonia, which is used by the large (or ammonia) chain to synthesize carbamoyl phosphate. Tetramer of heterodimers (alpha,beta)4.</text>
</comment>
<dbReference type="SMART" id="SM01096">
    <property type="entry name" value="CPSase_L_D3"/>
    <property type="match status" value="1"/>
</dbReference>
<dbReference type="FunFam" id="3.30.470.20:FF:000007">
    <property type="entry name" value="Carbamoyl-phosphate synthase large chain"/>
    <property type="match status" value="1"/>
</dbReference>
<dbReference type="CDD" id="cd01424">
    <property type="entry name" value="MGS_CPS_II"/>
    <property type="match status" value="1"/>
</dbReference>
<evidence type="ECO:0000256" key="18">
    <source>
        <dbReference type="ARBA" id="ARBA00062056"/>
    </source>
</evidence>
<dbReference type="SUPFAM" id="SSF48108">
    <property type="entry name" value="Carbamoyl phosphate synthetase, large subunit connection domain"/>
    <property type="match status" value="1"/>
</dbReference>
<evidence type="ECO:0000256" key="4">
    <source>
        <dbReference type="ARBA" id="ARBA00009799"/>
    </source>
</evidence>
<dbReference type="FunFam" id="3.40.50.20:FF:000001">
    <property type="entry name" value="Carbamoyl-phosphate synthase large chain"/>
    <property type="match status" value="2"/>
</dbReference>
<dbReference type="Gene3D" id="3.30.470.20">
    <property type="entry name" value="ATP-grasp fold, B domain"/>
    <property type="match status" value="2"/>
</dbReference>
<keyword evidence="9 19" id="KW-0677">Repeat</keyword>
<evidence type="ECO:0000256" key="6">
    <source>
        <dbReference type="ARBA" id="ARBA00022598"/>
    </source>
</evidence>
<evidence type="ECO:0000256" key="8">
    <source>
        <dbReference type="ARBA" id="ARBA00022723"/>
    </source>
</evidence>
<dbReference type="PRINTS" id="PR00098">
    <property type="entry name" value="CPSASE"/>
</dbReference>
<dbReference type="NCBIfam" id="NF003671">
    <property type="entry name" value="PRK05294.1"/>
    <property type="match status" value="1"/>
</dbReference>
<feature type="domain" description="MGS-like" evidence="21">
    <location>
        <begin position="950"/>
        <end position="1095"/>
    </location>
</feature>
<dbReference type="FunFam" id="1.10.1030.10:FF:000002">
    <property type="entry name" value="Carbamoyl-phosphate synthase large chain"/>
    <property type="match status" value="1"/>
</dbReference>
<feature type="binding site" evidence="19">
    <location>
        <position position="169"/>
    </location>
    <ligand>
        <name>ATP</name>
        <dbReference type="ChEBI" id="CHEBI:30616"/>
        <label>1</label>
    </ligand>
</feature>
<feature type="binding site" evidence="19">
    <location>
        <position position="241"/>
    </location>
    <ligand>
        <name>ATP</name>
        <dbReference type="ChEBI" id="CHEBI:30616"/>
        <label>1</label>
    </ligand>
</feature>
<evidence type="ECO:0000313" key="22">
    <source>
        <dbReference type="EMBL" id="TYC99403.1"/>
    </source>
</evidence>
<comment type="catalytic activity">
    <reaction evidence="15 19">
        <text>hydrogencarbonate + NH4(+) + 2 ATP = carbamoyl phosphate + 2 ADP + phosphate + 2 H(+)</text>
        <dbReference type="Rhea" id="RHEA:18029"/>
        <dbReference type="ChEBI" id="CHEBI:15378"/>
        <dbReference type="ChEBI" id="CHEBI:17544"/>
        <dbReference type="ChEBI" id="CHEBI:28938"/>
        <dbReference type="ChEBI" id="CHEBI:30616"/>
        <dbReference type="ChEBI" id="CHEBI:43474"/>
        <dbReference type="ChEBI" id="CHEBI:58228"/>
        <dbReference type="ChEBI" id="CHEBI:456216"/>
        <dbReference type="EC" id="6.3.4.16"/>
    </reaction>
</comment>
<feature type="binding site" evidence="19">
    <location>
        <position position="210"/>
    </location>
    <ligand>
        <name>ATP</name>
        <dbReference type="ChEBI" id="CHEBI:30616"/>
        <label>1</label>
    </ligand>
</feature>
<keyword evidence="6 19" id="KW-0436">Ligase</keyword>
<dbReference type="Proteomes" id="UP000323410">
    <property type="component" value="Unassembled WGS sequence"/>
</dbReference>
<comment type="catalytic activity">
    <reaction evidence="16 19">
        <text>hydrogencarbonate + L-glutamine + 2 ATP + H2O = carbamoyl phosphate + L-glutamate + 2 ADP + phosphate + 2 H(+)</text>
        <dbReference type="Rhea" id="RHEA:18633"/>
        <dbReference type="ChEBI" id="CHEBI:15377"/>
        <dbReference type="ChEBI" id="CHEBI:15378"/>
        <dbReference type="ChEBI" id="CHEBI:17544"/>
        <dbReference type="ChEBI" id="CHEBI:29985"/>
        <dbReference type="ChEBI" id="CHEBI:30616"/>
        <dbReference type="ChEBI" id="CHEBI:43474"/>
        <dbReference type="ChEBI" id="CHEBI:58228"/>
        <dbReference type="ChEBI" id="CHEBI:58359"/>
        <dbReference type="ChEBI" id="CHEBI:456216"/>
        <dbReference type="EC" id="6.3.5.5"/>
    </reaction>
</comment>
<comment type="similarity">
    <text evidence="4 19">Belongs to the CarB family.</text>
</comment>
<feature type="domain" description="ATP-grasp" evidence="20">
    <location>
        <begin position="677"/>
        <end position="868"/>
    </location>
</feature>
<feature type="binding site" evidence="19">
    <location>
        <position position="299"/>
    </location>
    <ligand>
        <name>Mg(2+)</name>
        <dbReference type="ChEBI" id="CHEBI:18420"/>
        <label>1</label>
    </ligand>
</feature>
<evidence type="ECO:0000256" key="5">
    <source>
        <dbReference type="ARBA" id="ARBA00022571"/>
    </source>
</evidence>
<evidence type="ECO:0000256" key="14">
    <source>
        <dbReference type="ARBA" id="ARBA00023211"/>
    </source>
</evidence>
<dbReference type="InterPro" id="IPR058047">
    <property type="entry name" value="CPSase_preATP-grasp"/>
</dbReference>
<feature type="binding site" evidence="19">
    <location>
        <position position="839"/>
    </location>
    <ligand>
        <name>ATP</name>
        <dbReference type="ChEBI" id="CHEBI:30616"/>
        <label>2</label>
    </ligand>
</feature>
<comment type="pathway">
    <text evidence="3 19">Amino-acid biosynthesis; L-arginine biosynthesis; carbamoyl phosphate from bicarbonate: step 1/1.</text>
</comment>
<accession>A0A5D0XU37</accession>
<feature type="binding site" evidence="19">
    <location>
        <position position="208"/>
    </location>
    <ligand>
        <name>ATP</name>
        <dbReference type="ChEBI" id="CHEBI:30616"/>
        <label>1</label>
    </ligand>
</feature>
<feature type="binding site" evidence="19">
    <location>
        <position position="175"/>
    </location>
    <ligand>
        <name>ATP</name>
        <dbReference type="ChEBI" id="CHEBI:30616"/>
        <label>1</label>
    </ligand>
</feature>
<feature type="binding site" evidence="19">
    <location>
        <position position="243"/>
    </location>
    <ligand>
        <name>ATP</name>
        <dbReference type="ChEBI" id="CHEBI:30616"/>
        <label>1</label>
    </ligand>
</feature>
<evidence type="ECO:0000256" key="3">
    <source>
        <dbReference type="ARBA" id="ARBA00005077"/>
    </source>
</evidence>
<dbReference type="EMBL" id="VSLD01000002">
    <property type="protein sequence ID" value="TYC99403.1"/>
    <property type="molecule type" value="Genomic_DNA"/>
</dbReference>
<evidence type="ECO:0000256" key="1">
    <source>
        <dbReference type="ARBA" id="ARBA00001936"/>
    </source>
</evidence>
<dbReference type="SUPFAM" id="SSF56059">
    <property type="entry name" value="Glutathione synthetase ATP-binding domain-like"/>
    <property type="match status" value="2"/>
</dbReference>
<dbReference type="InterPro" id="IPR011761">
    <property type="entry name" value="ATP-grasp"/>
</dbReference>
<dbReference type="GO" id="GO:0005524">
    <property type="term" value="F:ATP binding"/>
    <property type="evidence" value="ECO:0007669"/>
    <property type="project" value="UniProtKB-UniRule"/>
</dbReference>
<feature type="region of interest" description="Allosteric domain" evidence="19">
    <location>
        <begin position="950"/>
        <end position="1122"/>
    </location>
</feature>
<dbReference type="Gene3D" id="3.30.1490.20">
    <property type="entry name" value="ATP-grasp fold, A domain"/>
    <property type="match status" value="1"/>
</dbReference>
<feature type="binding site" evidence="19">
    <location>
        <position position="827"/>
    </location>
    <ligand>
        <name>ATP</name>
        <dbReference type="ChEBI" id="CHEBI:30616"/>
        <label>2</label>
    </ligand>
</feature>
<feature type="region of interest" description="Carboxyphosphate synthetic domain" evidence="19">
    <location>
        <begin position="1"/>
        <end position="402"/>
    </location>
</feature>
<evidence type="ECO:0000256" key="10">
    <source>
        <dbReference type="ARBA" id="ARBA00022741"/>
    </source>
</evidence>
<dbReference type="InterPro" id="IPR005483">
    <property type="entry name" value="CPSase_dom"/>
</dbReference>
<evidence type="ECO:0000256" key="13">
    <source>
        <dbReference type="ARBA" id="ARBA00022975"/>
    </source>
</evidence>
<dbReference type="Pfam" id="PF25596">
    <property type="entry name" value="CPSase_L_D1"/>
    <property type="match status" value="2"/>
</dbReference>
<evidence type="ECO:0000259" key="20">
    <source>
        <dbReference type="PROSITE" id="PS50975"/>
    </source>
</evidence>
<feature type="binding site" evidence="19">
    <location>
        <position position="215"/>
    </location>
    <ligand>
        <name>ATP</name>
        <dbReference type="ChEBI" id="CHEBI:30616"/>
        <label>1</label>
    </ligand>
</feature>
<sequence>MPRRTDLTSVMVIGSGPIVIGQAAEFDYSGTQALRVLREEGLRVILVNSNPATIMTDPEFADATYVEPITPEVVAKIIEKERPDALLPTLGGQTALNTAIALDKNGVLEKYGVELIGANIAAIELGEDREKFKGVVARCGAESARSSIIHSLDEALAAADDLGYPMVVRPSFTMGGLGSGLAYTEQDLRRIVGQGLQYSPTSEVLLEESILGWKEYELEMMRDKNDNVVVVCSIENVDPVGVHTGDSITVAPALTLTDREYQRLRDISIAVIREVGVDTGGCNIQFAIEPDTGRVVVIEMNPRVSRSSALASKATGFAIAKIATKLSLGYTLDEIPNDITLKTPASFEPTLDYVVVKVPRFAFEKFPAADPTLTTTMKSVGEAMAMGRNFTEALQKALRSLEQRGSQLSFAPVAPDEVDALVEASKRPTTERLSQVQRALLGGASLERLYEATGIDPWFLDQLQLLNEIAGQVGSATDLTEDILRLAKRHGFSDEQIGALTSMPDAVVRGVRHALGIRPVFKTVDTCAAEFAAYTPYHYSSYDEEDEVARHEKPSIIILGSGPNRIGQGIEFDYSCVHATMALREAGHETVMINCNPETVSTDYDISTRLYFEPLTLEDVLEVIAAEQRTGGVLGVFVQLGGQTPLKLAQELADAGIPILGTSPEAIDLAEHRGAFSRVLDAGGLIAPKNGTAVSFEDARRIADDIGYPVLVRPSYVLGGRGMEIVYDEPNLARYIVNATEITEAHPVLIDRFLEDAIEIDVDALYDGTDMYLGGIMEHIEEAGIHSGDSACVLPPISLGADIQQRVRVATLAIAEGVGVRGLVNIQFALASDVLYVLEANPRASRTVPFVSKATGVQLAKGAALIGTGVSIAELRGRGLLPAAGDGGTLPLDAPVSVKEAVLPFNRFRTPEGRVVDSLLGPEMRSTGEVMGIDKYFDTAFAKSQAAANAALPVQGTVFVSVANRDKRAIIMPVKRLVDLGFEIVSTGGTADVLRRNGIPATTVRKVAEGIGADGEGTIVDRITEGGIDMIINTPSGGQARGDGYEIRAAATSYGLPVITTIPEVGAAVQAIEAMRSYEWSVTSLQEHAANLQAATLNAATQHAAAQYAATQHAASGAARGS</sequence>
<dbReference type="SUPFAM" id="SSF52335">
    <property type="entry name" value="Methylglyoxal synthase-like"/>
    <property type="match status" value="1"/>
</dbReference>
<feature type="binding site" evidence="19">
    <location>
        <position position="839"/>
    </location>
    <ligand>
        <name>Mg(2+)</name>
        <dbReference type="ChEBI" id="CHEBI:18420"/>
        <label>4</label>
    </ligand>
</feature>
<dbReference type="InterPro" id="IPR005480">
    <property type="entry name" value="CPSase_lsu_oligo"/>
</dbReference>
<evidence type="ECO:0000256" key="7">
    <source>
        <dbReference type="ARBA" id="ARBA00022605"/>
    </source>
</evidence>
<dbReference type="InterPro" id="IPR006275">
    <property type="entry name" value="CPSase_lsu"/>
</dbReference>
<dbReference type="UniPathway" id="UPA00070">
    <property type="reaction ID" value="UER00115"/>
</dbReference>
<feature type="domain" description="ATP-grasp" evidence="20">
    <location>
        <begin position="133"/>
        <end position="328"/>
    </location>
</feature>
<name>A0A5D0XU37_9MICC</name>
<comment type="cofactor">
    <cofactor evidence="19">
        <name>Mg(2+)</name>
        <dbReference type="ChEBI" id="CHEBI:18420"/>
    </cofactor>
    <cofactor evidence="19">
        <name>Mn(2+)</name>
        <dbReference type="ChEBI" id="CHEBI:29035"/>
    </cofactor>
    <text evidence="19">Binds 4 Mg(2+) or Mn(2+) ions per subunit.</text>
</comment>
<dbReference type="OrthoDB" id="9804197at2"/>
<feature type="binding site" evidence="19">
    <location>
        <position position="301"/>
    </location>
    <ligand>
        <name>Mn(2+)</name>
        <dbReference type="ChEBI" id="CHEBI:29035"/>
        <label>2</label>
    </ligand>
</feature>
<feature type="binding site" evidence="19">
    <location>
        <position position="827"/>
    </location>
    <ligand>
        <name>Mg(2+)</name>
        <dbReference type="ChEBI" id="CHEBI:18420"/>
        <label>3</label>
    </ligand>
</feature>
<feature type="binding site" evidence="19">
    <location>
        <position position="841"/>
    </location>
    <ligand>
        <name>Mg(2+)</name>
        <dbReference type="ChEBI" id="CHEBI:18420"/>
        <label>4</label>
    </ligand>
</feature>
<keyword evidence="5 19" id="KW-0055">Arginine biosynthesis</keyword>
<dbReference type="GO" id="GO:0006526">
    <property type="term" value="P:L-arginine biosynthetic process"/>
    <property type="evidence" value="ECO:0007669"/>
    <property type="project" value="UniProtKB-UniRule"/>
</dbReference>
<keyword evidence="10 19" id="KW-0547">Nucleotide-binding</keyword>
<dbReference type="InterPro" id="IPR011607">
    <property type="entry name" value="MGS-like_dom"/>
</dbReference>
<keyword evidence="14" id="KW-0464">Manganese</keyword>
<feature type="binding site" evidence="19">
    <location>
        <position position="299"/>
    </location>
    <ligand>
        <name>Mn(2+)</name>
        <dbReference type="ChEBI" id="CHEBI:29035"/>
        <label>2</label>
    </ligand>
</feature>
<feature type="binding site" evidence="19">
    <location>
        <position position="784"/>
    </location>
    <ligand>
        <name>ATP</name>
        <dbReference type="ChEBI" id="CHEBI:30616"/>
        <label>2</label>
    </ligand>
</feature>
<reference evidence="22 23" key="1">
    <citation type="submission" date="2019-08" db="EMBL/GenBank/DDBJ databases">
        <title>Genone of Arthrobacter echini P9.</title>
        <authorList>
            <person name="Bowman J.P."/>
        </authorList>
    </citation>
    <scope>NUCLEOTIDE SEQUENCE [LARGE SCALE GENOMIC DNA]</scope>
    <source>
        <strain evidence="22 23">P9</strain>
    </source>
</reference>
<feature type="binding site" evidence="19">
    <location>
        <position position="752"/>
    </location>
    <ligand>
        <name>ATP</name>
        <dbReference type="ChEBI" id="CHEBI:30616"/>
        <label>2</label>
    </ligand>
</feature>
<evidence type="ECO:0000256" key="15">
    <source>
        <dbReference type="ARBA" id="ARBA00047359"/>
    </source>
</evidence>
<feature type="binding site" evidence="19">
    <location>
        <position position="841"/>
    </location>
    <ligand>
        <name>Mn(2+)</name>
        <dbReference type="ChEBI" id="CHEBI:29035"/>
        <label>4</label>
    </ligand>
</feature>
<dbReference type="UniPathway" id="UPA00068">
    <property type="reaction ID" value="UER00171"/>
</dbReference>
<dbReference type="InterPro" id="IPR016185">
    <property type="entry name" value="PreATP-grasp_dom_sf"/>
</dbReference>
<feature type="binding site" evidence="19">
    <location>
        <position position="176"/>
    </location>
    <ligand>
        <name>ATP</name>
        <dbReference type="ChEBI" id="CHEBI:30616"/>
        <label>1</label>
    </ligand>
</feature>
<dbReference type="Gene3D" id="3.40.50.20">
    <property type="match status" value="2"/>
</dbReference>
<feature type="binding site" evidence="19">
    <location>
        <position position="285"/>
    </location>
    <ligand>
        <name>Mn(2+)</name>
        <dbReference type="ChEBI" id="CHEBI:29035"/>
        <label>1</label>
    </ligand>
</feature>
<feature type="binding site" evidence="19">
    <location>
        <position position="839"/>
    </location>
    <ligand>
        <name>Mn(2+)</name>
        <dbReference type="ChEBI" id="CHEBI:29035"/>
        <label>4</label>
    </ligand>
</feature>
<dbReference type="PROSITE" id="PS51855">
    <property type="entry name" value="MGS"/>
    <property type="match status" value="1"/>
</dbReference>
<comment type="caution">
    <text evidence="19">Lacks conserved residue(s) required for the propagation of feature annotation.</text>
</comment>
<dbReference type="SUPFAM" id="SSF52440">
    <property type="entry name" value="PreATP-grasp domain"/>
    <property type="match status" value="2"/>
</dbReference>
<feature type="binding site" evidence="19">
    <location>
        <position position="242"/>
    </location>
    <ligand>
        <name>ATP</name>
        <dbReference type="ChEBI" id="CHEBI:30616"/>
        <label>1</label>
    </ligand>
</feature>
<protein>
    <recommendedName>
        <fullName evidence="19">Carbamoyl phosphate synthase large chain</fullName>
        <ecNumber evidence="19">6.3.4.16</ecNumber>
        <ecNumber evidence="19">6.3.5.5</ecNumber>
    </recommendedName>
    <alternativeName>
        <fullName evidence="19">Carbamoyl phosphate synthetase ammonia chain</fullName>
    </alternativeName>
</protein>
<dbReference type="Pfam" id="PF02142">
    <property type="entry name" value="MGS"/>
    <property type="match status" value="1"/>
</dbReference>
<feature type="binding site" evidence="19">
    <location>
        <position position="713"/>
    </location>
    <ligand>
        <name>ATP</name>
        <dbReference type="ChEBI" id="CHEBI:30616"/>
        <label>2</label>
    </ligand>
</feature>
<evidence type="ECO:0000256" key="19">
    <source>
        <dbReference type="HAMAP-Rule" id="MF_01210"/>
    </source>
</evidence>
<dbReference type="GO" id="GO:0046872">
    <property type="term" value="F:metal ion binding"/>
    <property type="evidence" value="ECO:0007669"/>
    <property type="project" value="UniProtKB-KW"/>
</dbReference>
<keyword evidence="11 19" id="KW-0067">ATP-binding</keyword>
<dbReference type="Pfam" id="PF02786">
    <property type="entry name" value="CPSase_L_D2"/>
    <property type="match status" value="2"/>
</dbReference>
<organism evidence="22 23">
    <name type="scientific">Arthrobacter echini</name>
    <dbReference type="NCBI Taxonomy" id="1529066"/>
    <lineage>
        <taxon>Bacteria</taxon>
        <taxon>Bacillati</taxon>
        <taxon>Actinomycetota</taxon>
        <taxon>Actinomycetes</taxon>
        <taxon>Micrococcales</taxon>
        <taxon>Micrococcaceae</taxon>
        <taxon>Arthrobacter</taxon>
    </lineage>
</organism>
<dbReference type="InterPro" id="IPR033937">
    <property type="entry name" value="MGS_CPS_CarB"/>
</dbReference>
<dbReference type="GO" id="GO:0005737">
    <property type="term" value="C:cytoplasm"/>
    <property type="evidence" value="ECO:0007669"/>
    <property type="project" value="TreeGrafter"/>
</dbReference>
<dbReference type="PROSITE" id="PS50975">
    <property type="entry name" value="ATP_GRASP"/>
    <property type="match status" value="2"/>
</dbReference>
<feature type="binding site" evidence="19">
    <location>
        <position position="787"/>
    </location>
    <ligand>
        <name>ATP</name>
        <dbReference type="ChEBI" id="CHEBI:30616"/>
        <label>2</label>
    </ligand>
</feature>
<evidence type="ECO:0000256" key="2">
    <source>
        <dbReference type="ARBA" id="ARBA00004812"/>
    </source>
</evidence>
<evidence type="ECO:0000256" key="9">
    <source>
        <dbReference type="ARBA" id="ARBA00022737"/>
    </source>
</evidence>
<dbReference type="EC" id="6.3.4.16" evidence="19"/>
<dbReference type="SMART" id="SM00851">
    <property type="entry name" value="MGS"/>
    <property type="match status" value="1"/>
</dbReference>
<feature type="binding site" evidence="19">
    <location>
        <position position="129"/>
    </location>
    <ligand>
        <name>ATP</name>
        <dbReference type="ChEBI" id="CHEBI:30616"/>
        <label>1</label>
    </ligand>
</feature>
<dbReference type="PANTHER" id="PTHR11405">
    <property type="entry name" value="CARBAMOYLTRANSFERASE FAMILY MEMBER"/>
    <property type="match status" value="1"/>
</dbReference>
<feature type="binding site" evidence="19">
    <location>
        <position position="299"/>
    </location>
    <ligand>
        <name>ATP</name>
        <dbReference type="ChEBI" id="CHEBI:30616"/>
        <label>1</label>
    </ligand>
</feature>
<dbReference type="InterPro" id="IPR036897">
    <property type="entry name" value="CarbamoylP_synth_lsu_oligo_sf"/>
</dbReference>
<dbReference type="InterPro" id="IPR036914">
    <property type="entry name" value="MGS-like_dom_sf"/>
</dbReference>
<proteinExistence type="inferred from homology"/>
<feature type="binding site" evidence="19">
    <location>
        <position position="285"/>
    </location>
    <ligand>
        <name>ATP</name>
        <dbReference type="ChEBI" id="CHEBI:30616"/>
        <label>1</label>
    </ligand>
</feature>
<feature type="binding site" evidence="19">
    <location>
        <position position="754"/>
    </location>
    <ligand>
        <name>ATP</name>
        <dbReference type="ChEBI" id="CHEBI:30616"/>
        <label>2</label>
    </ligand>
</feature>
<keyword evidence="8" id="KW-0479">Metal-binding</keyword>
<feature type="binding site" evidence="19">
    <location>
        <position position="285"/>
    </location>
    <ligand>
        <name>Mg(2+)</name>
        <dbReference type="ChEBI" id="CHEBI:18420"/>
        <label>1</label>
    </ligand>
</feature>
<dbReference type="Gene3D" id="1.10.1030.10">
    <property type="entry name" value="Carbamoyl-phosphate synthetase, large subunit oligomerisation domain"/>
    <property type="match status" value="1"/>
</dbReference>